<dbReference type="OrthoDB" id="1939300at2759"/>
<sequence length="270" mass="29004">MYVLGSSCDLGENFPNLSVAYPRVACPSPAIRSPSLHEAYSLTESLKRISYARVCIEIEVDSKLPSSFDLQFADGEFCEVMISYPWKPSCRVFGHDEARYQNGNQDVQPQVQKQWVVKSKGGVEPEKLIREGSAMGAELYGEAVVLGMSSGSPLAPQGVQLSDSGICENVGTGLAFAVNIEMGDGNVHCQEGVSKGLTLSPGTLKGGMVIAPAATAIPVSAEGENQRIKKAAVTSRGRGHWIRKGEKAGCKNEMIKIGSRRPYKTGYEKS</sequence>
<reference evidence="1 2" key="1">
    <citation type="submission" date="2019-07" db="EMBL/GenBank/DDBJ databases">
        <title>De Novo Assembly of kiwifruit Actinidia rufa.</title>
        <authorList>
            <person name="Sugita-Konishi S."/>
            <person name="Sato K."/>
            <person name="Mori E."/>
            <person name="Abe Y."/>
            <person name="Kisaki G."/>
            <person name="Hamano K."/>
            <person name="Suezawa K."/>
            <person name="Otani M."/>
            <person name="Fukuda T."/>
            <person name="Manabe T."/>
            <person name="Gomi K."/>
            <person name="Tabuchi M."/>
            <person name="Akimitsu K."/>
            <person name="Kataoka I."/>
        </authorList>
    </citation>
    <scope>NUCLEOTIDE SEQUENCE [LARGE SCALE GENOMIC DNA]</scope>
    <source>
        <strain evidence="2">cv. Fuchu</strain>
    </source>
</reference>
<organism evidence="1 2">
    <name type="scientific">Actinidia rufa</name>
    <dbReference type="NCBI Taxonomy" id="165716"/>
    <lineage>
        <taxon>Eukaryota</taxon>
        <taxon>Viridiplantae</taxon>
        <taxon>Streptophyta</taxon>
        <taxon>Embryophyta</taxon>
        <taxon>Tracheophyta</taxon>
        <taxon>Spermatophyta</taxon>
        <taxon>Magnoliopsida</taxon>
        <taxon>eudicotyledons</taxon>
        <taxon>Gunneridae</taxon>
        <taxon>Pentapetalae</taxon>
        <taxon>asterids</taxon>
        <taxon>Ericales</taxon>
        <taxon>Actinidiaceae</taxon>
        <taxon>Actinidia</taxon>
    </lineage>
</organism>
<name>A0A7J0FD01_9ERIC</name>
<dbReference type="Proteomes" id="UP000585474">
    <property type="component" value="Unassembled WGS sequence"/>
</dbReference>
<dbReference type="EMBL" id="BJWL01000011">
    <property type="protein sequence ID" value="GFY96129.1"/>
    <property type="molecule type" value="Genomic_DNA"/>
</dbReference>
<dbReference type="AlphaFoldDB" id="A0A7J0FD01"/>
<accession>A0A7J0FD01</accession>
<protein>
    <submittedName>
        <fullName evidence="1">Uncharacterized protein</fullName>
    </submittedName>
</protein>
<keyword evidence="2" id="KW-1185">Reference proteome</keyword>
<gene>
    <name evidence="1" type="ORF">Acr_11g0004350</name>
</gene>
<comment type="caution">
    <text evidence="1">The sequence shown here is derived from an EMBL/GenBank/DDBJ whole genome shotgun (WGS) entry which is preliminary data.</text>
</comment>
<proteinExistence type="predicted"/>
<evidence type="ECO:0000313" key="2">
    <source>
        <dbReference type="Proteomes" id="UP000585474"/>
    </source>
</evidence>
<evidence type="ECO:0000313" key="1">
    <source>
        <dbReference type="EMBL" id="GFY96129.1"/>
    </source>
</evidence>